<dbReference type="InterPro" id="IPR001867">
    <property type="entry name" value="OmpR/PhoB-type_DNA-bd"/>
</dbReference>
<dbReference type="Pfam" id="PF00486">
    <property type="entry name" value="Trans_reg_C"/>
    <property type="match status" value="1"/>
</dbReference>
<keyword evidence="5 8" id="KW-0238">DNA-binding</keyword>
<dbReference type="SUPFAM" id="SSF46894">
    <property type="entry name" value="C-terminal effector domain of the bipartite response regulators"/>
    <property type="match status" value="1"/>
</dbReference>
<organism evidence="11 12">
    <name type="scientific">Paenibacillus sedimenti</name>
    <dbReference type="NCBI Taxonomy" id="2770274"/>
    <lineage>
        <taxon>Bacteria</taxon>
        <taxon>Bacillati</taxon>
        <taxon>Bacillota</taxon>
        <taxon>Bacilli</taxon>
        <taxon>Bacillales</taxon>
        <taxon>Paenibacillaceae</taxon>
        <taxon>Paenibacillus</taxon>
    </lineage>
</organism>
<dbReference type="InterPro" id="IPR036388">
    <property type="entry name" value="WH-like_DNA-bd_sf"/>
</dbReference>
<dbReference type="PANTHER" id="PTHR48111">
    <property type="entry name" value="REGULATOR OF RPOS"/>
    <property type="match status" value="1"/>
</dbReference>
<name>A0A926KWZ2_9BACL</name>
<feature type="domain" description="OmpR/PhoB-type" evidence="10">
    <location>
        <begin position="133"/>
        <end position="231"/>
    </location>
</feature>
<accession>A0A926KWZ2</accession>
<evidence type="ECO:0000256" key="8">
    <source>
        <dbReference type="PROSITE-ProRule" id="PRU01091"/>
    </source>
</evidence>
<dbReference type="Gene3D" id="3.40.50.2300">
    <property type="match status" value="1"/>
</dbReference>
<dbReference type="GO" id="GO:0006355">
    <property type="term" value="P:regulation of DNA-templated transcription"/>
    <property type="evidence" value="ECO:0007669"/>
    <property type="project" value="InterPro"/>
</dbReference>
<dbReference type="GO" id="GO:0005829">
    <property type="term" value="C:cytosol"/>
    <property type="evidence" value="ECO:0007669"/>
    <property type="project" value="TreeGrafter"/>
</dbReference>
<feature type="DNA-binding region" description="OmpR/PhoB-type" evidence="8">
    <location>
        <begin position="133"/>
        <end position="231"/>
    </location>
</feature>
<gene>
    <name evidence="11" type="ORF">ICC18_32060</name>
</gene>
<keyword evidence="12" id="KW-1185">Reference proteome</keyword>
<dbReference type="GO" id="GO:0000156">
    <property type="term" value="F:phosphorelay response regulator activity"/>
    <property type="evidence" value="ECO:0007669"/>
    <property type="project" value="TreeGrafter"/>
</dbReference>
<dbReference type="Pfam" id="PF00072">
    <property type="entry name" value="Response_reg"/>
    <property type="match status" value="1"/>
</dbReference>
<reference evidence="11" key="1">
    <citation type="submission" date="2020-09" db="EMBL/GenBank/DDBJ databases">
        <title>Draft Genome Sequence of Paenibacillus sp. WST5.</title>
        <authorList>
            <person name="Bao Z."/>
        </authorList>
    </citation>
    <scope>NUCLEOTIDE SEQUENCE</scope>
    <source>
        <strain evidence="11">WST5</strain>
    </source>
</reference>
<dbReference type="InterPro" id="IPR016032">
    <property type="entry name" value="Sig_transdc_resp-reg_C-effctor"/>
</dbReference>
<dbReference type="SMART" id="SM00862">
    <property type="entry name" value="Trans_reg_C"/>
    <property type="match status" value="1"/>
</dbReference>
<evidence type="ECO:0000256" key="4">
    <source>
        <dbReference type="ARBA" id="ARBA00023015"/>
    </source>
</evidence>
<proteinExistence type="predicted"/>
<feature type="modified residue" description="4-aspartylphosphate" evidence="7">
    <location>
        <position position="54"/>
    </location>
</feature>
<dbReference type="GO" id="GO:0032993">
    <property type="term" value="C:protein-DNA complex"/>
    <property type="evidence" value="ECO:0007669"/>
    <property type="project" value="TreeGrafter"/>
</dbReference>
<dbReference type="FunFam" id="1.10.10.10:FF:000018">
    <property type="entry name" value="DNA-binding response regulator ResD"/>
    <property type="match status" value="1"/>
</dbReference>
<keyword evidence="4" id="KW-0805">Transcription regulation</keyword>
<evidence type="ECO:0000313" key="11">
    <source>
        <dbReference type="EMBL" id="MBD0384676.1"/>
    </source>
</evidence>
<evidence type="ECO:0000313" key="12">
    <source>
        <dbReference type="Proteomes" id="UP000650466"/>
    </source>
</evidence>
<dbReference type="InterPro" id="IPR001789">
    <property type="entry name" value="Sig_transdc_resp-reg_receiver"/>
</dbReference>
<comment type="subcellular location">
    <subcellularLocation>
        <location evidence="1">Cytoplasm</location>
    </subcellularLocation>
</comment>
<dbReference type="RefSeq" id="WP_188178436.1">
    <property type="nucleotide sequence ID" value="NZ_JACVVD010000023.1"/>
</dbReference>
<dbReference type="Proteomes" id="UP000650466">
    <property type="component" value="Unassembled WGS sequence"/>
</dbReference>
<feature type="domain" description="Response regulatory" evidence="9">
    <location>
        <begin position="5"/>
        <end position="118"/>
    </location>
</feature>
<dbReference type="PROSITE" id="PS51755">
    <property type="entry name" value="OMPR_PHOB"/>
    <property type="match status" value="1"/>
</dbReference>
<evidence type="ECO:0000256" key="2">
    <source>
        <dbReference type="ARBA" id="ARBA00022553"/>
    </source>
</evidence>
<evidence type="ECO:0000259" key="10">
    <source>
        <dbReference type="PROSITE" id="PS51755"/>
    </source>
</evidence>
<evidence type="ECO:0000256" key="3">
    <source>
        <dbReference type="ARBA" id="ARBA00023012"/>
    </source>
</evidence>
<dbReference type="Gene3D" id="6.10.250.690">
    <property type="match status" value="1"/>
</dbReference>
<keyword evidence="2 7" id="KW-0597">Phosphoprotein</keyword>
<dbReference type="Gene3D" id="1.10.10.10">
    <property type="entry name" value="Winged helix-like DNA-binding domain superfamily/Winged helix DNA-binding domain"/>
    <property type="match status" value="1"/>
</dbReference>
<dbReference type="CDD" id="cd00383">
    <property type="entry name" value="trans_reg_C"/>
    <property type="match status" value="1"/>
</dbReference>
<dbReference type="SUPFAM" id="SSF52172">
    <property type="entry name" value="CheY-like"/>
    <property type="match status" value="1"/>
</dbReference>
<protein>
    <submittedName>
        <fullName evidence="11">Response regulator transcription factor</fullName>
    </submittedName>
</protein>
<dbReference type="InterPro" id="IPR011006">
    <property type="entry name" value="CheY-like_superfamily"/>
</dbReference>
<evidence type="ECO:0000256" key="5">
    <source>
        <dbReference type="ARBA" id="ARBA00023125"/>
    </source>
</evidence>
<comment type="caution">
    <text evidence="11">The sequence shown here is derived from an EMBL/GenBank/DDBJ whole genome shotgun (WGS) entry which is preliminary data.</text>
</comment>
<dbReference type="AlphaFoldDB" id="A0A926KWZ2"/>
<dbReference type="InterPro" id="IPR039420">
    <property type="entry name" value="WalR-like"/>
</dbReference>
<dbReference type="PANTHER" id="PTHR48111:SF40">
    <property type="entry name" value="PHOSPHATE REGULON TRANSCRIPTIONAL REGULATORY PROTEIN PHOB"/>
    <property type="match status" value="1"/>
</dbReference>
<evidence type="ECO:0000256" key="6">
    <source>
        <dbReference type="ARBA" id="ARBA00023163"/>
    </source>
</evidence>
<evidence type="ECO:0000259" key="9">
    <source>
        <dbReference type="PROSITE" id="PS50110"/>
    </source>
</evidence>
<dbReference type="SMART" id="SM00448">
    <property type="entry name" value="REC"/>
    <property type="match status" value="1"/>
</dbReference>
<evidence type="ECO:0000256" key="1">
    <source>
        <dbReference type="ARBA" id="ARBA00004496"/>
    </source>
</evidence>
<sequence length="231" mass="26403">MDRKRILIIEDEESISDLLAYSLRKEGFATDVASTGEQGLKAITAFHPHVILLDVMLPDMSGFDICKGVTNEYTIPIIMITAKSDTVDKILGMELGADDYITKPFEIREVIVRIKAILRRIELTSETTGTYRFDVIQLGHETELCKEKREVCKHGTRVELTNKEYDLLVFLAENRGRIFTRGDLLDKVWGFEFVGDTRTVDIHVQRLRKKLDEGKRTSLIETIFGIGYKMV</sequence>
<dbReference type="PROSITE" id="PS50110">
    <property type="entry name" value="RESPONSE_REGULATORY"/>
    <property type="match status" value="1"/>
</dbReference>
<evidence type="ECO:0000256" key="7">
    <source>
        <dbReference type="PROSITE-ProRule" id="PRU00169"/>
    </source>
</evidence>
<keyword evidence="6" id="KW-0804">Transcription</keyword>
<dbReference type="EMBL" id="JACVVD010000023">
    <property type="protein sequence ID" value="MBD0384676.1"/>
    <property type="molecule type" value="Genomic_DNA"/>
</dbReference>
<keyword evidence="3" id="KW-0902">Two-component regulatory system</keyword>
<dbReference type="GO" id="GO:0000976">
    <property type="term" value="F:transcription cis-regulatory region binding"/>
    <property type="evidence" value="ECO:0007669"/>
    <property type="project" value="TreeGrafter"/>
</dbReference>
<dbReference type="FunFam" id="3.40.50.2300:FF:000001">
    <property type="entry name" value="DNA-binding response regulator PhoB"/>
    <property type="match status" value="1"/>
</dbReference>